<dbReference type="GO" id="GO:0016538">
    <property type="term" value="F:cyclin-dependent protein serine/threonine kinase regulator activity"/>
    <property type="evidence" value="ECO:0007669"/>
    <property type="project" value="InterPro"/>
</dbReference>
<gene>
    <name evidence="3" type="ORF">SARC_11483</name>
</gene>
<name>A0A0L0FHR0_9EUKA</name>
<evidence type="ECO:0000256" key="1">
    <source>
        <dbReference type="ARBA" id="ARBA00023127"/>
    </source>
</evidence>
<evidence type="ECO:0000313" key="4">
    <source>
        <dbReference type="Proteomes" id="UP000054560"/>
    </source>
</evidence>
<evidence type="ECO:0000259" key="2">
    <source>
        <dbReference type="Pfam" id="PF16899"/>
    </source>
</evidence>
<dbReference type="OrthoDB" id="340962at2759"/>
<keyword evidence="1" id="KW-0195">Cyclin</keyword>
<dbReference type="SUPFAM" id="SSF47954">
    <property type="entry name" value="Cyclin-like"/>
    <property type="match status" value="2"/>
</dbReference>
<protein>
    <recommendedName>
        <fullName evidence="2">Cyclin C-terminal domain-containing protein</fullName>
    </recommendedName>
</protein>
<feature type="domain" description="Cyclin C-terminal" evidence="2">
    <location>
        <begin position="55"/>
        <end position="156"/>
    </location>
</feature>
<proteinExistence type="predicted"/>
<keyword evidence="4" id="KW-1185">Reference proteome</keyword>
<dbReference type="CDD" id="cd20525">
    <property type="entry name" value="CYCLIN_CCNH_rpt2"/>
    <property type="match status" value="1"/>
</dbReference>
<dbReference type="Gene3D" id="1.10.472.10">
    <property type="entry name" value="Cyclin-like"/>
    <property type="match status" value="2"/>
</dbReference>
<evidence type="ECO:0000313" key="3">
    <source>
        <dbReference type="EMBL" id="KNC76006.1"/>
    </source>
</evidence>
<dbReference type="Pfam" id="PF16899">
    <property type="entry name" value="Cyclin_C_2"/>
    <property type="match status" value="1"/>
</dbReference>
<dbReference type="eggNOG" id="KOG2496">
    <property type="taxonomic scope" value="Eukaryota"/>
</dbReference>
<dbReference type="PANTHER" id="PTHR10026">
    <property type="entry name" value="CYCLIN"/>
    <property type="match status" value="1"/>
</dbReference>
<dbReference type="GO" id="GO:0006357">
    <property type="term" value="P:regulation of transcription by RNA polymerase II"/>
    <property type="evidence" value="ECO:0007669"/>
    <property type="project" value="InterPro"/>
</dbReference>
<dbReference type="RefSeq" id="XP_014149908.1">
    <property type="nucleotide sequence ID" value="XM_014294433.1"/>
</dbReference>
<dbReference type="Proteomes" id="UP000054560">
    <property type="component" value="Unassembled WGS sequence"/>
</dbReference>
<dbReference type="EMBL" id="KQ243307">
    <property type="protein sequence ID" value="KNC76006.1"/>
    <property type="molecule type" value="Genomic_DNA"/>
</dbReference>
<feature type="non-terminal residue" evidence="3">
    <location>
        <position position="1"/>
    </location>
</feature>
<dbReference type="InterPro" id="IPR036915">
    <property type="entry name" value="Cyclin-like_sf"/>
</dbReference>
<dbReference type="GeneID" id="25911987"/>
<reference evidence="3 4" key="1">
    <citation type="submission" date="2011-02" db="EMBL/GenBank/DDBJ databases">
        <title>The Genome Sequence of Sphaeroforma arctica JP610.</title>
        <authorList>
            <consortium name="The Broad Institute Genome Sequencing Platform"/>
            <person name="Russ C."/>
            <person name="Cuomo C."/>
            <person name="Young S.K."/>
            <person name="Zeng Q."/>
            <person name="Gargeya S."/>
            <person name="Alvarado L."/>
            <person name="Berlin A."/>
            <person name="Chapman S.B."/>
            <person name="Chen Z."/>
            <person name="Freedman E."/>
            <person name="Gellesch M."/>
            <person name="Goldberg J."/>
            <person name="Griggs A."/>
            <person name="Gujja S."/>
            <person name="Heilman E."/>
            <person name="Heiman D."/>
            <person name="Howarth C."/>
            <person name="Mehta T."/>
            <person name="Neiman D."/>
            <person name="Pearson M."/>
            <person name="Roberts A."/>
            <person name="Saif S."/>
            <person name="Shea T."/>
            <person name="Shenoy N."/>
            <person name="Sisk P."/>
            <person name="Stolte C."/>
            <person name="Sykes S."/>
            <person name="White J."/>
            <person name="Yandava C."/>
            <person name="Burger G."/>
            <person name="Gray M.W."/>
            <person name="Holland P.W.H."/>
            <person name="King N."/>
            <person name="Lang F.B.F."/>
            <person name="Roger A.J."/>
            <person name="Ruiz-Trillo I."/>
            <person name="Haas B."/>
            <person name="Nusbaum C."/>
            <person name="Birren B."/>
        </authorList>
    </citation>
    <scope>NUCLEOTIDE SEQUENCE [LARGE SCALE GENOMIC DNA]</scope>
    <source>
        <strain evidence="3 4">JP610</strain>
    </source>
</reference>
<dbReference type="InterPro" id="IPR031658">
    <property type="entry name" value="Cyclin_C_2"/>
</dbReference>
<dbReference type="STRING" id="667725.A0A0L0FHR0"/>
<organism evidence="3 4">
    <name type="scientific">Sphaeroforma arctica JP610</name>
    <dbReference type="NCBI Taxonomy" id="667725"/>
    <lineage>
        <taxon>Eukaryota</taxon>
        <taxon>Ichthyosporea</taxon>
        <taxon>Ichthyophonida</taxon>
        <taxon>Sphaeroforma</taxon>
    </lineage>
</organism>
<dbReference type="InterPro" id="IPR043198">
    <property type="entry name" value="Cyclin/Ssn8"/>
</dbReference>
<accession>A0A0L0FHR0</accession>
<sequence>RLVCLYLACKIEESRKTIANFLKPVAKDQDKLKDYILDMELVLAELLSFHLALHHPFHAIEGFCIELITPTDDDLSVINSTTQNNVYREAMILAKLSVTSDVCLLYAPSVVAMSCVYSATEKEGALDVIESNFKAKFGFDERMAQTCRKIVDMINSKAQFDPKVMKRVMKRQNGLRKYVMDTASQEYRTKVEWMGEMLASKQQTASANEGGS</sequence>
<dbReference type="AlphaFoldDB" id="A0A0L0FHR0"/>